<evidence type="ECO:0000313" key="3">
    <source>
        <dbReference type="WBParaSite" id="NBR_0001669401-mRNA-1"/>
    </source>
</evidence>
<protein>
    <submittedName>
        <fullName evidence="3">Glycosyltransferase family 25 protein</fullName>
    </submittedName>
</protein>
<reference evidence="1 2" key="2">
    <citation type="submission" date="2018-11" db="EMBL/GenBank/DDBJ databases">
        <authorList>
            <consortium name="Pathogen Informatics"/>
        </authorList>
    </citation>
    <scope>NUCLEOTIDE SEQUENCE [LARGE SCALE GENOMIC DNA]</scope>
</reference>
<keyword evidence="2" id="KW-1185">Reference proteome</keyword>
<sequence>MRWYDVVRQTLVSITCILLWGCLLRYLARVIPSISGETIYFPLRLIDDDRALNMYRLNISHEIYQSAIKQYDHVVGFLIGSYQLHGRRCPSLEICNVEQMTFDELEQFRLHIPIRVLGRVGTQPSTVNATITKEAEDYFNCLNKTTKARYVMLLEDDALVVPNFAAMITTLMEQLDQRSQIDYVKLYHPNQLRKIPSIPMTTTGPFQSIAVSFLMCGTYQLVVLRRVAIAWLFFLADVRYFLTQSVYLSTPESCCTPAVLFRAVRIPEIVSALSGEKAVLGHAKDHILDESRFVGRQTDANLVVHIGSISSVRKRRIVLSEVRMAKDRLH</sequence>
<evidence type="ECO:0000313" key="1">
    <source>
        <dbReference type="EMBL" id="VDL80290.1"/>
    </source>
</evidence>
<dbReference type="STRING" id="27835.A0A0N4YIF7"/>
<proteinExistence type="predicted"/>
<dbReference type="GO" id="GO:0016757">
    <property type="term" value="F:glycosyltransferase activity"/>
    <property type="evidence" value="ECO:0007669"/>
    <property type="project" value="InterPro"/>
</dbReference>
<evidence type="ECO:0000313" key="2">
    <source>
        <dbReference type="Proteomes" id="UP000271162"/>
    </source>
</evidence>
<dbReference type="Proteomes" id="UP000271162">
    <property type="component" value="Unassembled WGS sequence"/>
</dbReference>
<organism evidence="3">
    <name type="scientific">Nippostrongylus brasiliensis</name>
    <name type="common">Rat hookworm</name>
    <dbReference type="NCBI Taxonomy" id="27835"/>
    <lineage>
        <taxon>Eukaryota</taxon>
        <taxon>Metazoa</taxon>
        <taxon>Ecdysozoa</taxon>
        <taxon>Nematoda</taxon>
        <taxon>Chromadorea</taxon>
        <taxon>Rhabditida</taxon>
        <taxon>Rhabditina</taxon>
        <taxon>Rhabditomorpha</taxon>
        <taxon>Strongyloidea</taxon>
        <taxon>Heligmosomidae</taxon>
        <taxon>Nippostrongylus</taxon>
    </lineage>
</organism>
<dbReference type="OMA" id="ICNVESE"/>
<gene>
    <name evidence="1" type="ORF">NBR_LOCUS16695</name>
</gene>
<dbReference type="PANTHER" id="PTHR31410">
    <property type="entry name" value="TRANSMEMBRANE PROTEIN 246"/>
    <property type="match status" value="1"/>
</dbReference>
<name>A0A0N4YIF7_NIPBR</name>
<accession>A0A0N4YIF7</accession>
<dbReference type="EMBL" id="UYSL01022345">
    <property type="protein sequence ID" value="VDL80290.1"/>
    <property type="molecule type" value="Genomic_DNA"/>
</dbReference>
<dbReference type="InterPro" id="IPR029675">
    <property type="entry name" value="PGAP4"/>
</dbReference>
<reference evidence="3" key="1">
    <citation type="submission" date="2017-02" db="UniProtKB">
        <authorList>
            <consortium name="WormBaseParasite"/>
        </authorList>
    </citation>
    <scope>IDENTIFICATION</scope>
</reference>
<dbReference type="GO" id="GO:0006506">
    <property type="term" value="P:GPI anchor biosynthetic process"/>
    <property type="evidence" value="ECO:0007669"/>
    <property type="project" value="InterPro"/>
</dbReference>
<dbReference type="PANTHER" id="PTHR31410:SF1">
    <property type="entry name" value="POST-GPI ATTACHMENT TO PROTEINS FACTOR 4"/>
    <property type="match status" value="1"/>
</dbReference>
<dbReference type="GO" id="GO:0000139">
    <property type="term" value="C:Golgi membrane"/>
    <property type="evidence" value="ECO:0007669"/>
    <property type="project" value="InterPro"/>
</dbReference>
<dbReference type="WBParaSite" id="NBR_0001669401-mRNA-1">
    <property type="protein sequence ID" value="NBR_0001669401-mRNA-1"/>
    <property type="gene ID" value="NBR_0001669401"/>
</dbReference>
<dbReference type="AlphaFoldDB" id="A0A0N4YIF7"/>